<gene>
    <name evidence="1" type="ORF">MRATA1EN22A_LOCUS12540</name>
</gene>
<dbReference type="EMBL" id="OX596105">
    <property type="protein sequence ID" value="CAN0132849.1"/>
    <property type="molecule type" value="Genomic_DNA"/>
</dbReference>
<protein>
    <submittedName>
        <fullName evidence="1">Uncharacterized protein</fullName>
    </submittedName>
</protein>
<accession>A0AC59Z0K6</accession>
<name>A0AC59Z0K6_RANTA</name>
<dbReference type="Proteomes" id="UP001162501">
    <property type="component" value="Chromosome 21"/>
</dbReference>
<sequence>MGWTMLAELQVSESNATFHDLFWEVVPTFRHLVAQASHQPERVAEVLSSYLNIGQGHVLRTQFPAAPPQKARDARRPAAPEWILAAPFSAHHQGETPQGFTAGSVLGDRTHPSCTLQTCEPFIPVVETGSARLQPQGPLCIAGVSE</sequence>
<reference evidence="1" key="2">
    <citation type="submission" date="2025-03" db="EMBL/GenBank/DDBJ databases">
        <authorList>
            <consortium name="ELIXIR-Norway"/>
            <consortium name="Elixir Norway"/>
        </authorList>
    </citation>
    <scope>NUCLEOTIDE SEQUENCE</scope>
</reference>
<evidence type="ECO:0000313" key="2">
    <source>
        <dbReference type="Proteomes" id="UP001162501"/>
    </source>
</evidence>
<evidence type="ECO:0000313" key="1">
    <source>
        <dbReference type="EMBL" id="CAN0132849.1"/>
    </source>
</evidence>
<organism evidence="1 2">
    <name type="scientific">Rangifer tarandus platyrhynchus</name>
    <name type="common">Svalbard reindeer</name>
    <dbReference type="NCBI Taxonomy" id="3082113"/>
    <lineage>
        <taxon>Eukaryota</taxon>
        <taxon>Metazoa</taxon>
        <taxon>Chordata</taxon>
        <taxon>Craniata</taxon>
        <taxon>Vertebrata</taxon>
        <taxon>Euteleostomi</taxon>
        <taxon>Mammalia</taxon>
        <taxon>Eutheria</taxon>
        <taxon>Laurasiatheria</taxon>
        <taxon>Artiodactyla</taxon>
        <taxon>Ruminantia</taxon>
        <taxon>Pecora</taxon>
        <taxon>Cervidae</taxon>
        <taxon>Odocoileinae</taxon>
        <taxon>Rangifer</taxon>
    </lineage>
</organism>
<proteinExistence type="predicted"/>
<reference evidence="1" key="1">
    <citation type="submission" date="2023-05" db="EMBL/GenBank/DDBJ databases">
        <authorList>
            <consortium name="ELIXIR-Norway"/>
        </authorList>
    </citation>
    <scope>NUCLEOTIDE SEQUENCE</scope>
</reference>